<accession>A0A261Y7C6</accession>
<dbReference type="PANTHER" id="PTHR23389">
    <property type="entry name" value="CHROMOSOME TRANSMISSION FIDELITY FACTOR 18"/>
    <property type="match status" value="1"/>
</dbReference>
<feature type="compositionally biased region" description="Polar residues" evidence="1">
    <location>
        <begin position="1289"/>
        <end position="1298"/>
    </location>
</feature>
<gene>
    <name evidence="3" type="ORF">BZG36_00470</name>
</gene>
<dbReference type="GO" id="GO:0003677">
    <property type="term" value="F:DNA binding"/>
    <property type="evidence" value="ECO:0007669"/>
    <property type="project" value="TreeGrafter"/>
</dbReference>
<feature type="region of interest" description="Disordered" evidence="1">
    <location>
        <begin position="2687"/>
        <end position="2706"/>
    </location>
</feature>
<feature type="region of interest" description="Disordered" evidence="1">
    <location>
        <begin position="497"/>
        <end position="518"/>
    </location>
</feature>
<dbReference type="InterPro" id="IPR046460">
    <property type="entry name" value="UNC80_C"/>
</dbReference>
<dbReference type="InterPro" id="IPR045852">
    <property type="entry name" value="UNC80_central"/>
</dbReference>
<evidence type="ECO:0000313" key="3">
    <source>
        <dbReference type="EMBL" id="OZJ06522.1"/>
    </source>
</evidence>
<feature type="compositionally biased region" description="Low complexity" evidence="1">
    <location>
        <begin position="2652"/>
        <end position="2668"/>
    </location>
</feature>
<feature type="region of interest" description="Disordered" evidence="1">
    <location>
        <begin position="2476"/>
        <end position="2502"/>
    </location>
</feature>
<sequence>MERSDSPGPSSFKGYPSSLAPERGTAQNKTSRECEVRDKQAPATTSEDNWKRLRAHIISPNVSSPLSLKDDARQPATPNYAGKATDSSRTLPYGFRPLNASVSKSDSSSTGAKSSRFKNTVQQTSDMYKMSRELDRIFASYVRKDQPNEGSEGIWIPIPFSHSTGNAIATITDQAKKLGATRKRSDSDQRYRSNSQELFSKRASTGLSHLMDGNPFLRDLADCLNRWSGVVVKVPDLQGILAALARVFQKPPVNVADCHEALNIFLFLRDNYGPFDLTDRLAQTIWCASLLSVKYVALRPRIWEILEDFFSSDNDFTLPLHRLDEGALHSLIYTLVHTLAHLTERKQETTAEEAFRLKDKITTLIDMILTSSFEPSSEDLANLLPQQKWEALAACLASRDGAVRSCTLSLLQKLYPRLKSTDRDAATSNLLVFARTSVEHGYALANEDRFDFPESGNTVLSMVNQTSPANMLQNLGSVAISSMIFLSLACLTCKNTEQSQNGRGTSNGEKNGADNTAAPISNSSEFAKDFLHAAWQQGRSEQITAVAQEFLQFNLVHIVTLYEMVLTELDTGLQNAIFGTLTDPLFKMLMTQRPKGTPRISRLLQTLARAFPSIFYRSLMACVTSNDHAFIAEQLVLFRCLQSYLSRVRLWMTDPDMMCVILLTDVNQLMPGQATETNDRLEWGSYSLGQLAATAEFLYVIKALHTDIAQDMRTMEEHEMAKKFLIDLERKLAIYLASKEQKRLLSHPIRVLIVNIFREIRFLCRTVHRPAWLLHLLEWLVQYTGKSSEMAKPEMLIALQSINLKTRTTARQGYQDSIDSAYEHLEIIYGKCDDVSRNLDNSDSGNEKETASLSKIFKEQQLNEAQMQIVPCLLSLLVAVHTTISPDEISILASMLWENFLEFDQRPEYFSAAFLFLHCGDKSPTKMMQRMNHDLEGLDLPTRVKAVHKIATLFGHRYDIYAQPVIADSSTRRPFRVAAINTTYVPTDLGANEFNASDWQPTHQLDGKESIPVEMKRQIQALGWETDEDMTELNAVERTITPLHILPTFYVDEQVEKKEQDPATAKQAGATASRRPMTLPALSVAALSLTDLLKDPESDIFNLVRETIMNILRDDAVLFLRVIFGEIGKAKSEKQQEMISRLRLLLGLDNRFPPAFSRLVYNHIAGYLKWLAREANVDALPRIAHAHPLLVDIIPSTSEISVRDMRKHKVEYLVAATGQFQIASEHQQITKHLSDSSHMIMKYDAAIFNIAIYRISQIRFLTNYLRRFPREVYAVKKTFKQFEAIPQGQQEANMSKQQADQDTHDETSTDNRTLAALHARTWLQLVDSLITNLNGNYNDRNELAYIFKGVNQILISHRLDSQIVGSCILIYVRATQRFRRLFNSNLGYSTFISSLFRLFTLCSSNEHLRNTIIHAWKSFYSSHQESFVFQMLGDIVPIVLQAHSSSAATGDKFAHDLYLLLRALSISSALLTEHDRFGVVSDEKIIPRDQATAQPVDAHQTAPTVKPSFFPSLAGTATPAHNHSTTEALLPVANISSYFSLEDSVKLYLTIIAYDPGSVRAEQFCNIFCYQLRYLMNDRANVRQVVDDGVAALIEVFNKFARSIRQTNLASTDLPFVSEDEDKGFFTSSIVFRFAEQRKGKPWPQNDRILIKRSFLRLTQEYIRCGGSLADSKQQKLTSIFKYTLRDLAAGNLHDDSDLAWARDFISYIRATRTTEITQSGTAVEAVLDTLVAFLQQHWRSVDVADVFSSLAQMFKESLDETLSSVEFAFNVRSKFVPFGLSIATSTDWQDEVKQQAFADALVELIVILLESADQDVFREIEARTPTASMLRWVIIPLCLRYDLRCEFRSVKTFAVGSRDDRKYVWTRLAAYVSRAFRKASFFRNDVSISPDENGPGDDQGASFKAAHKFPRNAAERALLTLAFGFTAIKVIIIRGLSAIEVDSTFWLTLSRVTKTALINAKDIQQVTSRSTQSPTSASPTRFGAMPVSPRNLGFSYIDRSTAAFNYTLWSFLEFVIACKSPLFPYLRTFVHECIQSAYTSGSHVVLGRSPELSHPRHVSALEAKNTSWMSWGGPTPFAKKSPFATSSYSDSDYLQRASSFASFRQEKSQDSTAPQQLLEKISTEAFHHVLAFLGYRGSVGLASSSDSTKRLWDHHEALRKQSEEWHLLSTVWSENEPDITGSGVELNQAEQHAQTDVKTDQPDPTDTGQTIKLHPFFANPEAKTERQPYLAPPHCAALVEQPLGNGKQRKLAPIFKSLTKTPSNVSTTESCPSPTCFQIESSRMPPKALRWPDLLPQAQSFHDLHAATETLNAHMSVPSRFTTNRHGRERERNPLLVDRNVETRCFSDMARFRIATSQGSKTPEPCIRESQLTSLYENLESWFIRHEGTKALPPSCQRLWHELNNGRISFRHRSNPKPGRQWVNEYAPSKSDDVLGNVSLVHDLATWLKEIKVDQGNKQEQSSIHEEHHWDYFSEDDGGESVVQDDADHDEDFQQPSRRKKRRKIFDSNALNISTIPNVIILTGPTGSCKTAAIYAVASELGYETFELNSGQRRSGKDLLAMVGDMARNHLVSFNKPSAADPSSMSTLQQFLNNQLKIMVDHERHSPSPSSTTPDPNSSQHSRQTIAKRKEVKKKPIKLDPKQTSIRSLFSSTSNVSSVSASSEATNPQSEEAATDEVHVHDDIDAESPKSAQVASSSGESETDIDIVGGDPVSQWLQYIQTPGPIRQSLILLEDVDIMFDEDRNFWQTLAAFARKSRRPIILTCNDLSKIPTTEFRLRDILNFSIPPDHEAVAYLHLIALLNGIYVPLQDLQIFWAACGRDIRRAIHALQFHLPNKQISFRTLKATTNDTLSCYLPPSDWLNNILSIGQPYSEDTAGLSRTVAVDIFLQDVEAAFGHSDNDAPFPDPLSILSDCVLVQQKVASEHVENQEELFIQLGTAMDAISLCDVYHQNAKQLLCEGADPENHPAETDDSHGGEDVDLTSALQWQNKDSEVARYYRSLALSPLMPTCEEDVKVLVESMVRSDLPASPEYIEMHQRWMDLCTQIEPLLTWRAIFLDMQKVAISEYYPFVRSLIRADKEASQSDESVRGRRLRSRKSYFPSLDDALVNYWQRPVFR</sequence>
<feature type="domain" description="AAA+ ATPase" evidence="2">
    <location>
        <begin position="2517"/>
        <end position="2789"/>
    </location>
</feature>
<feature type="compositionally biased region" description="Basic and acidic residues" evidence="1">
    <location>
        <begin position="1299"/>
        <end position="1309"/>
    </location>
</feature>
<evidence type="ECO:0000256" key="1">
    <source>
        <dbReference type="SAM" id="MobiDB-lite"/>
    </source>
</evidence>
<dbReference type="EMBL" id="MVBO01000003">
    <property type="protein sequence ID" value="OZJ06522.1"/>
    <property type="molecule type" value="Genomic_DNA"/>
</dbReference>
<feature type="compositionally biased region" description="Low complexity" evidence="1">
    <location>
        <begin position="2608"/>
        <end position="2620"/>
    </location>
</feature>
<dbReference type="GO" id="GO:0005634">
    <property type="term" value="C:nucleus"/>
    <property type="evidence" value="ECO:0007669"/>
    <property type="project" value="TreeGrafter"/>
</dbReference>
<dbReference type="SUPFAM" id="SSF52540">
    <property type="entry name" value="P-loop containing nucleoside triphosphate hydrolases"/>
    <property type="match status" value="1"/>
</dbReference>
<feature type="compositionally biased region" description="Basic residues" evidence="1">
    <location>
        <begin position="2627"/>
        <end position="2637"/>
    </location>
</feature>
<reference evidence="3 4" key="1">
    <citation type="journal article" date="2017" name="Mycologia">
        <title>Bifiguratus adelaidae, gen. et sp. nov., a new member of Mucoromycotina in endophytic and soil-dwelling habitats.</title>
        <authorList>
            <person name="Torres-Cruz T.J."/>
            <person name="Billingsley Tobias T.L."/>
            <person name="Almatruk M."/>
            <person name="Hesse C."/>
            <person name="Kuske C.R."/>
            <person name="Desiro A."/>
            <person name="Benucci G.M."/>
            <person name="Bonito G."/>
            <person name="Stajich J.E."/>
            <person name="Dunlap C."/>
            <person name="Arnold A.E."/>
            <person name="Porras-Alfaro A."/>
        </authorList>
    </citation>
    <scope>NUCLEOTIDE SEQUENCE [LARGE SCALE GENOMIC DNA]</scope>
    <source>
        <strain evidence="3 4">AZ0501</strain>
    </source>
</reference>
<dbReference type="Proteomes" id="UP000242875">
    <property type="component" value="Unassembled WGS sequence"/>
</dbReference>
<feature type="compositionally biased region" description="Low complexity" evidence="1">
    <location>
        <begin position="101"/>
        <end position="114"/>
    </location>
</feature>
<name>A0A261Y7C6_9FUNG</name>
<protein>
    <recommendedName>
        <fullName evidence="2">AAA+ ATPase domain-containing protein</fullName>
    </recommendedName>
</protein>
<feature type="region of interest" description="Disordered" evidence="1">
    <location>
        <begin position="2604"/>
        <end position="2678"/>
    </location>
</feature>
<evidence type="ECO:0000313" key="4">
    <source>
        <dbReference type="Proteomes" id="UP000242875"/>
    </source>
</evidence>
<feature type="compositionally biased region" description="Basic and acidic residues" evidence="1">
    <location>
        <begin position="30"/>
        <end position="40"/>
    </location>
</feature>
<feature type="region of interest" description="Disordered" evidence="1">
    <location>
        <begin position="1"/>
        <end position="121"/>
    </location>
</feature>
<dbReference type="OrthoDB" id="5584001at2759"/>
<feature type="compositionally biased region" description="Polar residues" evidence="1">
    <location>
        <begin position="497"/>
        <end position="509"/>
    </location>
</feature>
<keyword evidence="4" id="KW-1185">Reference proteome</keyword>
<dbReference type="SMART" id="SM00382">
    <property type="entry name" value="AAA"/>
    <property type="match status" value="1"/>
</dbReference>
<organism evidence="3 4">
    <name type="scientific">Bifiguratus adelaidae</name>
    <dbReference type="NCBI Taxonomy" id="1938954"/>
    <lineage>
        <taxon>Eukaryota</taxon>
        <taxon>Fungi</taxon>
        <taxon>Fungi incertae sedis</taxon>
        <taxon>Mucoromycota</taxon>
        <taxon>Mucoromycotina</taxon>
        <taxon>Endogonomycetes</taxon>
        <taxon>Endogonales</taxon>
        <taxon>Endogonales incertae sedis</taxon>
        <taxon>Bifiguratus</taxon>
    </lineage>
</organism>
<dbReference type="Pfam" id="PF19424">
    <property type="entry name" value="UNC80"/>
    <property type="match status" value="1"/>
</dbReference>
<feature type="region of interest" description="Disordered" evidence="1">
    <location>
        <begin position="1289"/>
        <end position="1310"/>
    </location>
</feature>
<dbReference type="Pfam" id="PF20262">
    <property type="entry name" value="UNC80_C"/>
    <property type="match status" value="2"/>
</dbReference>
<dbReference type="InterPro" id="IPR003593">
    <property type="entry name" value="AAA+_ATPase"/>
</dbReference>
<feature type="compositionally biased region" description="Polar residues" evidence="1">
    <location>
        <begin position="2691"/>
        <end position="2701"/>
    </location>
</feature>
<feature type="compositionally biased region" description="Acidic residues" evidence="1">
    <location>
        <begin position="2476"/>
        <end position="2494"/>
    </location>
</feature>
<dbReference type="PANTHER" id="PTHR23389:SF21">
    <property type="entry name" value="ATPASE FAMILY AAA DOMAIN-CONTAINING PROTEIN 5"/>
    <property type="match status" value="1"/>
</dbReference>
<comment type="caution">
    <text evidence="3">The sequence shown here is derived from an EMBL/GenBank/DDBJ whole genome shotgun (WGS) entry which is preliminary data.</text>
</comment>
<evidence type="ECO:0000259" key="2">
    <source>
        <dbReference type="SMART" id="SM00382"/>
    </source>
</evidence>
<dbReference type="InterPro" id="IPR027417">
    <property type="entry name" value="P-loop_NTPase"/>
</dbReference>
<dbReference type="Gene3D" id="3.40.50.300">
    <property type="entry name" value="P-loop containing nucleotide triphosphate hydrolases"/>
    <property type="match status" value="1"/>
</dbReference>
<proteinExistence type="predicted"/>